<proteinExistence type="predicted"/>
<gene>
    <name evidence="2" type="ORF">NIES1031_09750</name>
</gene>
<feature type="transmembrane region" description="Helical" evidence="1">
    <location>
        <begin position="7"/>
        <end position="29"/>
    </location>
</feature>
<evidence type="ECO:0000256" key="1">
    <source>
        <dbReference type="SAM" id="Phobius"/>
    </source>
</evidence>
<dbReference type="Proteomes" id="UP000185984">
    <property type="component" value="Unassembled WGS sequence"/>
</dbReference>
<dbReference type="STRING" id="247279.NIES1031_09750"/>
<accession>A0A1U7HTS6</accession>
<keyword evidence="1" id="KW-0472">Membrane</keyword>
<dbReference type="EMBL" id="MRCC01000007">
    <property type="protein sequence ID" value="OKH27003.1"/>
    <property type="molecule type" value="Genomic_DNA"/>
</dbReference>
<evidence type="ECO:0000313" key="2">
    <source>
        <dbReference type="EMBL" id="OKH27003.1"/>
    </source>
</evidence>
<name>A0A1U7HTS6_9CHRO</name>
<keyword evidence="3" id="KW-1185">Reference proteome</keyword>
<keyword evidence="1" id="KW-0812">Transmembrane</keyword>
<comment type="caution">
    <text evidence="2">The sequence shown here is derived from an EMBL/GenBank/DDBJ whole genome shotgun (WGS) entry which is preliminary data.</text>
</comment>
<reference evidence="2 3" key="1">
    <citation type="submission" date="2016-11" db="EMBL/GenBank/DDBJ databases">
        <title>Draft Genome Sequences of Nine Cyanobacterial Strains from Diverse Habitats.</title>
        <authorList>
            <person name="Zhu T."/>
            <person name="Hou S."/>
            <person name="Lu X."/>
            <person name="Hess W.R."/>
        </authorList>
    </citation>
    <scope>NUCLEOTIDE SEQUENCE [LARGE SCALE GENOMIC DNA]</scope>
    <source>
        <strain evidence="2 3">5.2 s.c.1</strain>
    </source>
</reference>
<dbReference type="AlphaFoldDB" id="A0A1U7HTS6"/>
<keyword evidence="1" id="KW-1133">Transmembrane helix</keyword>
<protein>
    <submittedName>
        <fullName evidence="2">Uncharacterized protein</fullName>
    </submittedName>
</protein>
<dbReference type="OrthoDB" id="428271at2"/>
<organism evidence="2 3">
    <name type="scientific">Chroogloeocystis siderophila 5.2 s.c.1</name>
    <dbReference type="NCBI Taxonomy" id="247279"/>
    <lineage>
        <taxon>Bacteria</taxon>
        <taxon>Bacillati</taxon>
        <taxon>Cyanobacteriota</taxon>
        <taxon>Cyanophyceae</taxon>
        <taxon>Oscillatoriophycideae</taxon>
        <taxon>Chroococcales</taxon>
        <taxon>Chroococcaceae</taxon>
        <taxon>Chroogloeocystis</taxon>
    </lineage>
</organism>
<dbReference type="RefSeq" id="WP_073549220.1">
    <property type="nucleotide sequence ID" value="NZ_CAWMVK010000041.1"/>
</dbReference>
<sequence length="63" mass="6884">MNQTGFIFKVLLLSAVISVLIKYGGSYVLIVPTTINALIVVLLPSIVMAIALFQRFQQQSSKS</sequence>
<feature type="transmembrane region" description="Helical" evidence="1">
    <location>
        <begin position="35"/>
        <end position="53"/>
    </location>
</feature>
<evidence type="ECO:0000313" key="3">
    <source>
        <dbReference type="Proteomes" id="UP000185984"/>
    </source>
</evidence>